<organism evidence="1 2">
    <name type="scientific">Candidatus Sulfuritelmatomonas gaucii</name>
    <dbReference type="NCBI Taxonomy" id="2043161"/>
    <lineage>
        <taxon>Bacteria</taxon>
        <taxon>Pseudomonadati</taxon>
        <taxon>Acidobacteriota</taxon>
        <taxon>Terriglobia</taxon>
        <taxon>Terriglobales</taxon>
        <taxon>Acidobacteriaceae</taxon>
        <taxon>Candidatus Sulfuritelmatomonas</taxon>
    </lineage>
</organism>
<accession>A0A2N9M091</accession>
<name>A0A2N9M091_9BACT</name>
<dbReference type="EMBL" id="OKRB01000130">
    <property type="protein sequence ID" value="SPE28877.1"/>
    <property type="molecule type" value="Genomic_DNA"/>
</dbReference>
<sequence>MKNRVKIQLLATVVLLSAGWWLGGCKSAPELTQAQAKTMIQAKYDQTPPAPLDITLASRGMTQGILAKYWVETKRYPNGYWGDFTLTPDGKKLVKLASAGDLIQWRPDSPTDPRFSVVVETLANVRHQFGNLGDIETVGETRVVNFTDSVDLSPLPQPLQGIAQTPGNMLASTRQATFVLTNGAWTLQSIE</sequence>
<dbReference type="PROSITE" id="PS51257">
    <property type="entry name" value="PROKAR_LIPOPROTEIN"/>
    <property type="match status" value="1"/>
</dbReference>
<dbReference type="Proteomes" id="UP000239735">
    <property type="component" value="Unassembled WGS sequence"/>
</dbReference>
<protein>
    <recommendedName>
        <fullName evidence="3">Lipoprotein</fullName>
    </recommendedName>
</protein>
<evidence type="ECO:0000313" key="1">
    <source>
        <dbReference type="EMBL" id="SPE28877.1"/>
    </source>
</evidence>
<reference evidence="2" key="1">
    <citation type="submission" date="2018-02" db="EMBL/GenBank/DDBJ databases">
        <authorList>
            <person name="Hausmann B."/>
        </authorList>
    </citation>
    <scope>NUCLEOTIDE SEQUENCE [LARGE SCALE GENOMIC DNA]</scope>
    <source>
        <strain evidence="2">Peat soil MAG SbA5</strain>
    </source>
</reference>
<dbReference type="AlphaFoldDB" id="A0A2N9M091"/>
<evidence type="ECO:0008006" key="3">
    <source>
        <dbReference type="Google" id="ProtNLM"/>
    </source>
</evidence>
<proteinExistence type="predicted"/>
<gene>
    <name evidence="1" type="ORF">SBA5_70031</name>
</gene>
<evidence type="ECO:0000313" key="2">
    <source>
        <dbReference type="Proteomes" id="UP000239735"/>
    </source>
</evidence>